<dbReference type="Gene3D" id="3.40.640.10">
    <property type="entry name" value="Type I PLP-dependent aspartate aminotransferase-like (Major domain)"/>
    <property type="match status" value="1"/>
</dbReference>
<dbReference type="InterPro" id="IPR049943">
    <property type="entry name" value="Ser_HO-MeTrfase-like"/>
</dbReference>
<dbReference type="GO" id="GO:0004372">
    <property type="term" value="F:glycine hydroxymethyltransferase activity"/>
    <property type="evidence" value="ECO:0007669"/>
    <property type="project" value="UniProtKB-EC"/>
</dbReference>
<name>A0A9K3ITK2_HELAN</name>
<dbReference type="AlphaFoldDB" id="A0A9K3ITK2"/>
<dbReference type="Gramene" id="mRNA:HanXRQr2_Chr06g0263261">
    <property type="protein sequence ID" value="CDS:HanXRQr2_Chr06g0263261.1"/>
    <property type="gene ID" value="HanXRQr2_Chr06g0263261"/>
</dbReference>
<proteinExistence type="predicted"/>
<keyword evidence="5" id="KW-0808">Transferase</keyword>
<dbReference type="SUPFAM" id="SSF53383">
    <property type="entry name" value="PLP-dependent transferases"/>
    <property type="match status" value="1"/>
</dbReference>
<reference evidence="5" key="2">
    <citation type="submission" date="2020-06" db="EMBL/GenBank/DDBJ databases">
        <title>Helianthus annuus Genome sequencing and assembly Release 2.</title>
        <authorList>
            <person name="Gouzy J."/>
            <person name="Langlade N."/>
            <person name="Munos S."/>
        </authorList>
    </citation>
    <scope>NUCLEOTIDE SEQUENCE</scope>
    <source>
        <tissue evidence="5">Leaves</tissue>
    </source>
</reference>
<dbReference type="InterPro" id="IPR039429">
    <property type="entry name" value="SHMT-like_dom"/>
</dbReference>
<keyword evidence="3" id="KW-0663">Pyridoxal phosphate</keyword>
<sequence length="406" mass="45933">MPDSIEVHEIINDEVFEIQIELVVNVNESRGMKDAQLDIWDYNFVLEHVKPCLHLVLADVSKENDMVETNVCNDGFLVDSMVLNSFAWKPGWVTNHVQVSPRKFVLPAVNTLKFQFDSFAMVITSSNSPFGGKLQETDSGFVSTPPTVTIVREKRNTIGTFGSLLSGSYFGADRLSNFSFDPSPNRIYTRYSNCIIHIFEPIDTVALEFDTSILVHQGLSALRLYFLDDDPNPTDACTNITDKHSAGMPTAWYYNSNRYIDEIETLCYKLGSVVSELHSDRWGVNVQPYSYTTTNFAAYTGLLSLGDRIIGFYTPLGGHMSHGYYKPNGQKVSRASNFIETFSFKVDLKTCVVDFEEHEAWAVDFHPRCVEILVCGWIIFHRKNYKPTNRGVLLIKIMVTTSTTLK</sequence>
<dbReference type="Proteomes" id="UP000215914">
    <property type="component" value="Unassembled WGS sequence"/>
</dbReference>
<evidence type="ECO:0000313" key="5">
    <source>
        <dbReference type="EMBL" id="KAF5802755.1"/>
    </source>
</evidence>
<protein>
    <submittedName>
        <fullName evidence="5">Glycine hydroxymethyltransferase</fullName>
        <ecNumber evidence="5">2.1.2.1</ecNumber>
    </submittedName>
</protein>
<comment type="caution">
    <text evidence="5">The sequence shown here is derived from an EMBL/GenBank/DDBJ whole genome shotgun (WGS) entry which is preliminary data.</text>
</comment>
<organism evidence="5 6">
    <name type="scientific">Helianthus annuus</name>
    <name type="common">Common sunflower</name>
    <dbReference type="NCBI Taxonomy" id="4232"/>
    <lineage>
        <taxon>Eukaryota</taxon>
        <taxon>Viridiplantae</taxon>
        <taxon>Streptophyta</taxon>
        <taxon>Embryophyta</taxon>
        <taxon>Tracheophyta</taxon>
        <taxon>Spermatophyta</taxon>
        <taxon>Magnoliopsida</taxon>
        <taxon>eudicotyledons</taxon>
        <taxon>Gunneridae</taxon>
        <taxon>Pentapetalae</taxon>
        <taxon>asterids</taxon>
        <taxon>campanulids</taxon>
        <taxon>Asterales</taxon>
        <taxon>Asteraceae</taxon>
        <taxon>Asteroideae</taxon>
        <taxon>Heliantheae alliance</taxon>
        <taxon>Heliantheae</taxon>
        <taxon>Helianthus</taxon>
    </lineage>
</organism>
<dbReference type="PANTHER" id="PTHR11680">
    <property type="entry name" value="SERINE HYDROXYMETHYLTRANSFERASE"/>
    <property type="match status" value="1"/>
</dbReference>
<dbReference type="PANTHER" id="PTHR11680:SF45">
    <property type="entry name" value="SERINE HYDROXYMETHYLTRANSFERASE"/>
    <property type="match status" value="1"/>
</dbReference>
<evidence type="ECO:0000256" key="3">
    <source>
        <dbReference type="ARBA" id="ARBA00022898"/>
    </source>
</evidence>
<accession>A0A9K3ITK2</accession>
<comment type="cofactor">
    <cofactor evidence="2">
        <name>pyridoxal 5'-phosphate</name>
        <dbReference type="ChEBI" id="CHEBI:597326"/>
    </cofactor>
</comment>
<evidence type="ECO:0000313" key="6">
    <source>
        <dbReference type="Proteomes" id="UP000215914"/>
    </source>
</evidence>
<gene>
    <name evidence="5" type="ORF">HanXRQr2_Chr06g0263261</name>
</gene>
<evidence type="ECO:0000256" key="2">
    <source>
        <dbReference type="ARBA" id="ARBA00001933"/>
    </source>
</evidence>
<reference evidence="5" key="1">
    <citation type="journal article" date="2017" name="Nature">
        <title>The sunflower genome provides insights into oil metabolism, flowering and Asterid evolution.</title>
        <authorList>
            <person name="Badouin H."/>
            <person name="Gouzy J."/>
            <person name="Grassa C.J."/>
            <person name="Murat F."/>
            <person name="Staton S.E."/>
            <person name="Cottret L."/>
            <person name="Lelandais-Briere C."/>
            <person name="Owens G.L."/>
            <person name="Carrere S."/>
            <person name="Mayjonade B."/>
            <person name="Legrand L."/>
            <person name="Gill N."/>
            <person name="Kane N.C."/>
            <person name="Bowers J.E."/>
            <person name="Hubner S."/>
            <person name="Bellec A."/>
            <person name="Berard A."/>
            <person name="Berges H."/>
            <person name="Blanchet N."/>
            <person name="Boniface M.C."/>
            <person name="Brunel D."/>
            <person name="Catrice O."/>
            <person name="Chaidir N."/>
            <person name="Claudel C."/>
            <person name="Donnadieu C."/>
            <person name="Faraut T."/>
            <person name="Fievet G."/>
            <person name="Helmstetter N."/>
            <person name="King M."/>
            <person name="Knapp S.J."/>
            <person name="Lai Z."/>
            <person name="Le Paslier M.C."/>
            <person name="Lippi Y."/>
            <person name="Lorenzon L."/>
            <person name="Mandel J.R."/>
            <person name="Marage G."/>
            <person name="Marchand G."/>
            <person name="Marquand E."/>
            <person name="Bret-Mestries E."/>
            <person name="Morien E."/>
            <person name="Nambeesan S."/>
            <person name="Nguyen T."/>
            <person name="Pegot-Espagnet P."/>
            <person name="Pouilly N."/>
            <person name="Raftis F."/>
            <person name="Sallet E."/>
            <person name="Schiex T."/>
            <person name="Thomas J."/>
            <person name="Vandecasteele C."/>
            <person name="Vares D."/>
            <person name="Vear F."/>
            <person name="Vautrin S."/>
            <person name="Crespi M."/>
            <person name="Mangin B."/>
            <person name="Burke J.M."/>
            <person name="Salse J."/>
            <person name="Munos S."/>
            <person name="Vincourt P."/>
            <person name="Rieseberg L.H."/>
            <person name="Langlade N.B."/>
        </authorList>
    </citation>
    <scope>NUCLEOTIDE SEQUENCE</scope>
    <source>
        <tissue evidence="5">Leaves</tissue>
    </source>
</reference>
<dbReference type="InterPro" id="IPR015424">
    <property type="entry name" value="PyrdxlP-dep_Trfase"/>
</dbReference>
<dbReference type="InterPro" id="IPR015421">
    <property type="entry name" value="PyrdxlP-dep_Trfase_major"/>
</dbReference>
<evidence type="ECO:0000259" key="4">
    <source>
        <dbReference type="Pfam" id="PF00464"/>
    </source>
</evidence>
<dbReference type="EC" id="2.1.2.1" evidence="5"/>
<evidence type="ECO:0000256" key="1">
    <source>
        <dbReference type="ARBA" id="ARBA00001528"/>
    </source>
</evidence>
<dbReference type="Pfam" id="PF00464">
    <property type="entry name" value="SHMT"/>
    <property type="match status" value="1"/>
</dbReference>
<feature type="domain" description="Serine hydroxymethyltransferase-like" evidence="4">
    <location>
        <begin position="238"/>
        <end position="381"/>
    </location>
</feature>
<keyword evidence="6" id="KW-1185">Reference proteome</keyword>
<comment type="catalytic activity">
    <reaction evidence="1">
        <text>(6R)-5,10-methylene-5,6,7,8-tetrahydrofolate + glycine + H2O = (6S)-5,6,7,8-tetrahydrofolate + L-serine</text>
        <dbReference type="Rhea" id="RHEA:15481"/>
        <dbReference type="ChEBI" id="CHEBI:15377"/>
        <dbReference type="ChEBI" id="CHEBI:15636"/>
        <dbReference type="ChEBI" id="CHEBI:33384"/>
        <dbReference type="ChEBI" id="CHEBI:57305"/>
        <dbReference type="ChEBI" id="CHEBI:57453"/>
        <dbReference type="EC" id="2.1.2.1"/>
    </reaction>
</comment>
<dbReference type="EMBL" id="MNCJ02000321">
    <property type="protein sequence ID" value="KAF5802755.1"/>
    <property type="molecule type" value="Genomic_DNA"/>
</dbReference>